<accession>R4K7K7</accession>
<dbReference type="RefSeq" id="WP_015615995.1">
    <property type="nucleotide sequence ID" value="NC_021182.1"/>
</dbReference>
<keyword evidence="2" id="KW-1185">Reference proteome</keyword>
<gene>
    <name evidence="1" type="ORF">Clopa_2863</name>
</gene>
<evidence type="ECO:0000313" key="2">
    <source>
        <dbReference type="Proteomes" id="UP000013523"/>
    </source>
</evidence>
<evidence type="ECO:0000313" key="1">
    <source>
        <dbReference type="EMBL" id="AGK97701.1"/>
    </source>
</evidence>
<dbReference type="PATRIC" id="fig|86416.3.peg.2849"/>
<organism evidence="1 2">
    <name type="scientific">Clostridium pasteurianum BC1</name>
    <dbReference type="NCBI Taxonomy" id="86416"/>
    <lineage>
        <taxon>Bacteria</taxon>
        <taxon>Bacillati</taxon>
        <taxon>Bacillota</taxon>
        <taxon>Clostridia</taxon>
        <taxon>Eubacteriales</taxon>
        <taxon>Clostridiaceae</taxon>
        <taxon>Clostridium</taxon>
    </lineage>
</organism>
<sequence>MALSLSMRKKRNKQVTKMLKDDLDIKVEFVSRENAIRNGNWFIPTRKGKGELRLYTKR</sequence>
<proteinExistence type="predicted"/>
<dbReference type="HOGENOM" id="CLU_2971399_0_0_9"/>
<reference evidence="1 2" key="1">
    <citation type="submission" date="2012-01" db="EMBL/GenBank/DDBJ databases">
        <title>Complete sequence of chromosome of Clostridium pasteurianum BC1.</title>
        <authorList>
            <consortium name="US DOE Joint Genome Institute"/>
            <person name="Lucas S."/>
            <person name="Han J."/>
            <person name="Lapidus A."/>
            <person name="Cheng J.-F."/>
            <person name="Goodwin L."/>
            <person name="Pitluck S."/>
            <person name="Peters L."/>
            <person name="Mikhailova N."/>
            <person name="Teshima H."/>
            <person name="Detter J.C."/>
            <person name="Han C."/>
            <person name="Tapia R."/>
            <person name="Land M."/>
            <person name="Hauser L."/>
            <person name="Kyrpides N."/>
            <person name="Ivanova N."/>
            <person name="Pagani I."/>
            <person name="Dunn J."/>
            <person name="Taghavi S."/>
            <person name="Francis A."/>
            <person name="van der Lelie D."/>
            <person name="Woyke T."/>
        </authorList>
    </citation>
    <scope>NUCLEOTIDE SEQUENCE [LARGE SCALE GENOMIC DNA]</scope>
    <source>
        <strain evidence="1 2">BC1</strain>
    </source>
</reference>
<dbReference type="EMBL" id="CP003261">
    <property type="protein sequence ID" value="AGK97701.1"/>
    <property type="molecule type" value="Genomic_DNA"/>
</dbReference>
<dbReference type="AlphaFoldDB" id="R4K7K7"/>
<dbReference type="STRING" id="86416.Clopa_2863"/>
<dbReference type="KEGG" id="cpas:Clopa_2863"/>
<protein>
    <submittedName>
        <fullName evidence="1">Uncharacterized protein</fullName>
    </submittedName>
</protein>
<dbReference type="Proteomes" id="UP000013523">
    <property type="component" value="Chromosome"/>
</dbReference>
<name>R4K7K7_CLOPA</name>